<dbReference type="SUPFAM" id="SSF54373">
    <property type="entry name" value="FAD-linked reductases, C-terminal domain"/>
    <property type="match status" value="1"/>
</dbReference>
<evidence type="ECO:0000313" key="3">
    <source>
        <dbReference type="EMBL" id="SFW65551.1"/>
    </source>
</evidence>
<dbReference type="OrthoDB" id="9794226at2"/>
<dbReference type="SUPFAM" id="SSF51905">
    <property type="entry name" value="FAD/NAD(P)-binding domain"/>
    <property type="match status" value="1"/>
</dbReference>
<dbReference type="Proteomes" id="UP000182248">
    <property type="component" value="Unassembled WGS sequence"/>
</dbReference>
<feature type="domain" description="FAD dependent oxidoreductase" evidence="2">
    <location>
        <begin position="4"/>
        <end position="394"/>
    </location>
</feature>
<name>A0A1K1R056_9FLAO</name>
<dbReference type="Pfam" id="PF01266">
    <property type="entry name" value="DAO"/>
    <property type="match status" value="1"/>
</dbReference>
<dbReference type="Gene3D" id="3.30.9.10">
    <property type="entry name" value="D-Amino Acid Oxidase, subunit A, domain 2"/>
    <property type="match status" value="1"/>
</dbReference>
<dbReference type="GO" id="GO:0005737">
    <property type="term" value="C:cytoplasm"/>
    <property type="evidence" value="ECO:0007669"/>
    <property type="project" value="TreeGrafter"/>
</dbReference>
<dbReference type="InterPro" id="IPR006076">
    <property type="entry name" value="FAD-dep_OxRdtase"/>
</dbReference>
<dbReference type="GO" id="GO:0016491">
    <property type="term" value="F:oxidoreductase activity"/>
    <property type="evidence" value="ECO:0007669"/>
    <property type="project" value="UniProtKB-KW"/>
</dbReference>
<reference evidence="3 4" key="1">
    <citation type="submission" date="2016-11" db="EMBL/GenBank/DDBJ databases">
        <authorList>
            <person name="Jaros S."/>
            <person name="Januszkiewicz K."/>
            <person name="Wedrychowicz H."/>
        </authorList>
    </citation>
    <scope>NUCLEOTIDE SEQUENCE [LARGE SCALE GENOMIC DNA]</scope>
    <source>
        <strain evidence="3 4">CGMCC 1.12145</strain>
    </source>
</reference>
<dbReference type="Gene3D" id="3.50.50.60">
    <property type="entry name" value="FAD/NAD(P)-binding domain"/>
    <property type="match status" value="2"/>
</dbReference>
<dbReference type="EMBL" id="FPJE01000017">
    <property type="protein sequence ID" value="SFW65551.1"/>
    <property type="molecule type" value="Genomic_DNA"/>
</dbReference>
<dbReference type="PANTHER" id="PTHR13847">
    <property type="entry name" value="SARCOSINE DEHYDROGENASE-RELATED"/>
    <property type="match status" value="1"/>
</dbReference>
<dbReference type="RefSeq" id="WP_072318245.1">
    <property type="nucleotide sequence ID" value="NZ_FPJE01000017.1"/>
</dbReference>
<evidence type="ECO:0000256" key="1">
    <source>
        <dbReference type="ARBA" id="ARBA00023002"/>
    </source>
</evidence>
<dbReference type="STRING" id="1150368.SAMN02927921_03050"/>
<dbReference type="PANTHER" id="PTHR13847:SF289">
    <property type="entry name" value="GLYCINE OXIDASE"/>
    <property type="match status" value="1"/>
</dbReference>
<gene>
    <name evidence="3" type="ORF">SAMN02927921_03050</name>
</gene>
<dbReference type="AlphaFoldDB" id="A0A1K1R056"/>
<keyword evidence="1" id="KW-0560">Oxidoreductase</keyword>
<keyword evidence="4" id="KW-1185">Reference proteome</keyword>
<evidence type="ECO:0000313" key="4">
    <source>
        <dbReference type="Proteomes" id="UP000182248"/>
    </source>
</evidence>
<accession>A0A1K1R056</accession>
<proteinExistence type="predicted"/>
<organism evidence="3 4">
    <name type="scientific">Sinomicrobium oceani</name>
    <dbReference type="NCBI Taxonomy" id="1150368"/>
    <lineage>
        <taxon>Bacteria</taxon>
        <taxon>Pseudomonadati</taxon>
        <taxon>Bacteroidota</taxon>
        <taxon>Flavobacteriia</taxon>
        <taxon>Flavobacteriales</taxon>
        <taxon>Flavobacteriaceae</taxon>
        <taxon>Sinomicrobium</taxon>
    </lineage>
</organism>
<protein>
    <submittedName>
        <fullName evidence="3">D-amino-acid dehydrogenase</fullName>
    </submittedName>
</protein>
<dbReference type="InterPro" id="IPR036188">
    <property type="entry name" value="FAD/NAD-bd_sf"/>
</dbReference>
<sequence>MRKTIIIGGGIAGLCSAYYLVKEGHQVTVVDRSNISGGASFINAGYLTPSHIISLAAPGMVTKGLKWMFNSKSPLYIKPRLDPDFIKWGLLFKKSATAQRVEAAIPVIKELNLKSRDLYESMLDTLDFEFHYGREGVLMVYSSEEAEEEELHLAERAIQEGLEAKCLSKDELLDRQPVFSGHVRGAVLYECDRHITPNEFMQNLKQWLLNKGVAFQLDQEVLDIRVSGNKITAVHTTKGTFEADEFVLAAGSWTFPLAKKLGLYIPVQGGKGYSMNVKRETGITMPAILTEAKVAVTPMQGFTRFAGSMEFSGNNDYIRKERVEAIAGAVKKYYNGIEINAGEKAAAVSGLRPVSPDGLPFIGKTAKYNNLTVASGHAMMGFSLGPVTGKLVKQLVTDEKPFMDLSALKPERFR</sequence>
<evidence type="ECO:0000259" key="2">
    <source>
        <dbReference type="Pfam" id="PF01266"/>
    </source>
</evidence>